<organism evidence="6 7">
    <name type="scientific">Caulobacter segnis</name>
    <dbReference type="NCBI Taxonomy" id="88688"/>
    <lineage>
        <taxon>Bacteria</taxon>
        <taxon>Pseudomonadati</taxon>
        <taxon>Pseudomonadota</taxon>
        <taxon>Alphaproteobacteria</taxon>
        <taxon>Caulobacterales</taxon>
        <taxon>Caulobacteraceae</taxon>
        <taxon>Caulobacter</taxon>
    </lineage>
</organism>
<evidence type="ECO:0000313" key="6">
    <source>
        <dbReference type="EMBL" id="PZR36126.1"/>
    </source>
</evidence>
<evidence type="ECO:0000313" key="7">
    <source>
        <dbReference type="Proteomes" id="UP000249393"/>
    </source>
</evidence>
<name>A0A2W5VHG8_9CAUL</name>
<accession>A0A2W5VHG8</accession>
<gene>
    <name evidence="6" type="ORF">DI526_04910</name>
</gene>
<evidence type="ECO:0000256" key="1">
    <source>
        <dbReference type="ARBA" id="ARBA00003236"/>
    </source>
</evidence>
<evidence type="ECO:0000259" key="5">
    <source>
        <dbReference type="Pfam" id="PF01522"/>
    </source>
</evidence>
<evidence type="ECO:0000256" key="2">
    <source>
        <dbReference type="ARBA" id="ARBA00010973"/>
    </source>
</evidence>
<dbReference type="AlphaFoldDB" id="A0A2W5VHG8"/>
<dbReference type="InterPro" id="IPR002509">
    <property type="entry name" value="NODB_dom"/>
</dbReference>
<comment type="function">
    <text evidence="1">Is involved in generating a small heat-stable compound (Nod), an acylated oligomer of N-acetylglucosamine, that stimulates mitosis in various plant protoplasts.</text>
</comment>
<comment type="similarity">
    <text evidence="2">Belongs to the polysaccharide deacetylase family.</text>
</comment>
<dbReference type="PANTHER" id="PTHR43123">
    <property type="entry name" value="POLYSACCHARIDE DEACETYLASE-RELATED"/>
    <property type="match status" value="1"/>
</dbReference>
<dbReference type="SUPFAM" id="SSF88713">
    <property type="entry name" value="Glycoside hydrolase/deacetylase"/>
    <property type="match status" value="1"/>
</dbReference>
<dbReference type="Pfam" id="PF01522">
    <property type="entry name" value="Polysacc_deac_1"/>
    <property type="match status" value="1"/>
</dbReference>
<dbReference type="GO" id="GO:0005975">
    <property type="term" value="P:carbohydrate metabolic process"/>
    <property type="evidence" value="ECO:0007669"/>
    <property type="project" value="InterPro"/>
</dbReference>
<feature type="domain" description="NodB homology" evidence="5">
    <location>
        <begin position="63"/>
        <end position="174"/>
    </location>
</feature>
<dbReference type="PANTHER" id="PTHR43123:SF4">
    <property type="entry name" value="POLYSACCHARIDE DEACETYLASE"/>
    <property type="match status" value="1"/>
</dbReference>
<comment type="caution">
    <text evidence="6">The sequence shown here is derived from an EMBL/GenBank/DDBJ whole genome shotgun (WGS) entry which is preliminary data.</text>
</comment>
<dbReference type="InterPro" id="IPR011330">
    <property type="entry name" value="Glyco_hydro/deAcase_b/a-brl"/>
</dbReference>
<evidence type="ECO:0000256" key="3">
    <source>
        <dbReference type="ARBA" id="ARBA00020071"/>
    </source>
</evidence>
<dbReference type="Proteomes" id="UP000249393">
    <property type="component" value="Unassembled WGS sequence"/>
</dbReference>
<evidence type="ECO:0000256" key="4">
    <source>
        <dbReference type="ARBA" id="ARBA00032976"/>
    </source>
</evidence>
<dbReference type="EMBL" id="QFQZ01000009">
    <property type="protein sequence ID" value="PZR36126.1"/>
    <property type="molecule type" value="Genomic_DNA"/>
</dbReference>
<protein>
    <recommendedName>
        <fullName evidence="3">Chitooligosaccharide deacetylase</fullName>
    </recommendedName>
    <alternativeName>
        <fullName evidence="4">Nodulation protein B</fullName>
    </alternativeName>
</protein>
<reference evidence="6 7" key="1">
    <citation type="submission" date="2017-08" db="EMBL/GenBank/DDBJ databases">
        <title>Infants hospitalized years apart are colonized by the same room-sourced microbial strains.</title>
        <authorList>
            <person name="Brooks B."/>
            <person name="Olm M.R."/>
            <person name="Firek B.A."/>
            <person name="Baker R."/>
            <person name="Thomas B.C."/>
            <person name="Morowitz M.J."/>
            <person name="Banfield J.F."/>
        </authorList>
    </citation>
    <scope>NUCLEOTIDE SEQUENCE [LARGE SCALE GENOMIC DNA]</scope>
    <source>
        <strain evidence="6">S2_003_000_R2_4</strain>
    </source>
</reference>
<dbReference type="GO" id="GO:0016810">
    <property type="term" value="F:hydrolase activity, acting on carbon-nitrogen (but not peptide) bonds"/>
    <property type="evidence" value="ECO:0007669"/>
    <property type="project" value="InterPro"/>
</dbReference>
<proteinExistence type="inferred from homology"/>
<dbReference type="Gene3D" id="3.20.20.370">
    <property type="entry name" value="Glycoside hydrolase/deacetylase"/>
    <property type="match status" value="1"/>
</dbReference>
<sequence length="291" mass="32121">MDQTLYAWRPSDERAPIAWPEGKAVAAMIVVPIEHHMLNPAGKPFKHPGAMVTPYPDLRHFTTRDYGNRVGVFRILTALKAAGARATFPINAVLLDKVRPLVDAILEDGHEIAAYGVDTDHIHWGGLERETEAAWIDETRTLFARAGLTPRVWMSPARQQSFSTLELLARAGFETCLDWEQDSVPVRMTTPGGEIIAAPLSNELDDRLLLADRKQDEVVWSRQILEAIAWSKTETSRFGGQVLGFTLTPYVSGQPFRAAAVAELLKAVASDNAVWTATASQIVDAWASNHT</sequence>